<dbReference type="Proteomes" id="UP000077154">
    <property type="component" value="Unassembled WGS sequence"/>
</dbReference>
<dbReference type="OrthoDB" id="3440183at2759"/>
<name>A0A177A7K4_9PEZI</name>
<protein>
    <submittedName>
        <fullName evidence="1">Uncharacterized protein</fullName>
    </submittedName>
</protein>
<dbReference type="GeneID" id="36287873"/>
<organism evidence="1">
    <name type="scientific">Pseudogymnoascus destructans</name>
    <dbReference type="NCBI Taxonomy" id="655981"/>
    <lineage>
        <taxon>Eukaryota</taxon>
        <taxon>Fungi</taxon>
        <taxon>Dikarya</taxon>
        <taxon>Ascomycota</taxon>
        <taxon>Pezizomycotina</taxon>
        <taxon>Leotiomycetes</taxon>
        <taxon>Thelebolales</taxon>
        <taxon>Thelebolaceae</taxon>
        <taxon>Pseudogymnoascus</taxon>
    </lineage>
</organism>
<reference evidence="1" key="1">
    <citation type="submission" date="2016-03" db="EMBL/GenBank/DDBJ databases">
        <title>Updated assembly of Pseudogymnoascus destructans, the fungus causing white-nose syndrome of bats.</title>
        <authorList>
            <person name="Palmer J.M."/>
            <person name="Drees K.P."/>
            <person name="Foster J.T."/>
            <person name="Lindner D.L."/>
        </authorList>
    </citation>
    <scope>NUCLEOTIDE SEQUENCE [LARGE SCALE GENOMIC DNA]</scope>
    <source>
        <strain evidence="1">20631-21</strain>
    </source>
</reference>
<dbReference type="EMBL" id="KV441400">
    <property type="protein sequence ID" value="OAF57442.1"/>
    <property type="molecule type" value="Genomic_DNA"/>
</dbReference>
<dbReference type="RefSeq" id="XP_024322731.1">
    <property type="nucleotide sequence ID" value="XM_024468431.1"/>
</dbReference>
<dbReference type="VEuPathDB" id="FungiDB:GMDG_04785"/>
<proteinExistence type="predicted"/>
<evidence type="ECO:0000313" key="1">
    <source>
        <dbReference type="EMBL" id="OAF57442.1"/>
    </source>
</evidence>
<sequence length="139" mass="15424">MSDDDIYVALHQMCELMGELRGAAGAALDICGKYLTARDDLRAGQAKIDILQQLNGRALDYDKLDPRALERMMEGMVKTSQKLGNVIAGVQISLERLVDAAKGYKKAGSEKMWNAWLIYQRLLPLADGLSEEYDVMGEL</sequence>
<accession>A0A177A7K4</accession>
<gene>
    <name evidence="1" type="ORF">VC83_04803</name>
</gene>
<dbReference type="AlphaFoldDB" id="A0A177A7K4"/>